<evidence type="ECO:0000256" key="3">
    <source>
        <dbReference type="ARBA" id="ARBA00023237"/>
    </source>
</evidence>
<feature type="chain" id="PRO_5032540795" evidence="4">
    <location>
        <begin position="25"/>
        <end position="178"/>
    </location>
</feature>
<dbReference type="RefSeq" id="WP_183265454.1">
    <property type="nucleotide sequence ID" value="NZ_JACHFJ010000002.1"/>
</dbReference>
<dbReference type="InterPro" id="IPR007450">
    <property type="entry name" value="BamE_dom"/>
</dbReference>
<keyword evidence="1 4" id="KW-0732">Signal</keyword>
<dbReference type="InterPro" id="IPR026592">
    <property type="entry name" value="BamE"/>
</dbReference>
<proteinExistence type="predicted"/>
<dbReference type="GO" id="GO:0043165">
    <property type="term" value="P:Gram-negative-bacterium-type cell outer membrane assembly"/>
    <property type="evidence" value="ECO:0007669"/>
    <property type="project" value="TreeGrafter"/>
</dbReference>
<dbReference type="Proteomes" id="UP000553706">
    <property type="component" value="Unassembled WGS sequence"/>
</dbReference>
<sequence length="178" mass="18533">MRIAKLTFPLLSCALLSLSGCAIFSDEPHYRGVAVSEHDLKELTPGLSQQADVQAVLGPPTFVEQFNQNSWDYVSQVTRMRIGQTEGVQKQHVVVVTFDNNAVLQSITQKDKADAVHVAMDGNQTPVPGGHAGFFRMLVGGVGSYNPLGTASDTSANSAMGAAPATIGGASSSGSGGL</sequence>
<dbReference type="GO" id="GO:0051205">
    <property type="term" value="P:protein insertion into membrane"/>
    <property type="evidence" value="ECO:0007669"/>
    <property type="project" value="TreeGrafter"/>
</dbReference>
<gene>
    <name evidence="6" type="ORF">HNP71_000667</name>
</gene>
<dbReference type="EMBL" id="JACHFJ010000002">
    <property type="protein sequence ID" value="MBB5372429.1"/>
    <property type="molecule type" value="Genomic_DNA"/>
</dbReference>
<dbReference type="GO" id="GO:1990063">
    <property type="term" value="C:Bam protein complex"/>
    <property type="evidence" value="ECO:0007669"/>
    <property type="project" value="TreeGrafter"/>
</dbReference>
<evidence type="ECO:0000313" key="6">
    <source>
        <dbReference type="EMBL" id="MBB5372429.1"/>
    </source>
</evidence>
<keyword evidence="6" id="KW-0449">Lipoprotein</keyword>
<evidence type="ECO:0000313" key="7">
    <source>
        <dbReference type="Proteomes" id="UP000553706"/>
    </source>
</evidence>
<dbReference type="PROSITE" id="PS51257">
    <property type="entry name" value="PROKAR_LIPOPROTEIN"/>
    <property type="match status" value="1"/>
</dbReference>
<comment type="caution">
    <text evidence="6">The sequence shown here is derived from an EMBL/GenBank/DDBJ whole genome shotgun (WGS) entry which is preliminary data.</text>
</comment>
<evidence type="ECO:0000256" key="1">
    <source>
        <dbReference type="ARBA" id="ARBA00022729"/>
    </source>
</evidence>
<dbReference type="GO" id="GO:0030674">
    <property type="term" value="F:protein-macromolecule adaptor activity"/>
    <property type="evidence" value="ECO:0007669"/>
    <property type="project" value="TreeGrafter"/>
</dbReference>
<accession>A0A840VJK0</accession>
<dbReference type="Gene3D" id="3.30.1450.10">
    <property type="match status" value="1"/>
</dbReference>
<dbReference type="Pfam" id="PF04355">
    <property type="entry name" value="BamE"/>
    <property type="match status" value="1"/>
</dbReference>
<dbReference type="PANTHER" id="PTHR37482:SF1">
    <property type="entry name" value="OUTER MEMBRANE PROTEIN ASSEMBLY FACTOR BAME"/>
    <property type="match status" value="1"/>
</dbReference>
<evidence type="ECO:0000256" key="4">
    <source>
        <dbReference type="SAM" id="SignalP"/>
    </source>
</evidence>
<organism evidence="6 7">
    <name type="scientific">Acidocella aromatica</name>
    <dbReference type="NCBI Taxonomy" id="1303579"/>
    <lineage>
        <taxon>Bacteria</taxon>
        <taxon>Pseudomonadati</taxon>
        <taxon>Pseudomonadota</taxon>
        <taxon>Alphaproteobacteria</taxon>
        <taxon>Acetobacterales</taxon>
        <taxon>Acidocellaceae</taxon>
        <taxon>Acidocella</taxon>
    </lineage>
</organism>
<keyword evidence="2" id="KW-0472">Membrane</keyword>
<keyword evidence="7" id="KW-1185">Reference proteome</keyword>
<feature type="signal peptide" evidence="4">
    <location>
        <begin position="1"/>
        <end position="24"/>
    </location>
</feature>
<dbReference type="PANTHER" id="PTHR37482">
    <property type="entry name" value="OUTER MEMBRANE PROTEIN ASSEMBLY FACTOR BAME"/>
    <property type="match status" value="1"/>
</dbReference>
<feature type="domain" description="Outer membrane protein assembly factor BamE" evidence="5">
    <location>
        <begin position="33"/>
        <end position="107"/>
    </location>
</feature>
<evidence type="ECO:0000259" key="5">
    <source>
        <dbReference type="Pfam" id="PF04355"/>
    </source>
</evidence>
<protein>
    <submittedName>
        <fullName evidence="6">Outer membrane protein assembly factor BamE (Lipoprotein component of BamABCDE complex)</fullName>
    </submittedName>
</protein>
<reference evidence="6 7" key="1">
    <citation type="submission" date="2020-08" db="EMBL/GenBank/DDBJ databases">
        <title>Genomic Encyclopedia of Type Strains, Phase IV (KMG-IV): sequencing the most valuable type-strain genomes for metagenomic binning, comparative biology and taxonomic classification.</title>
        <authorList>
            <person name="Goeker M."/>
        </authorList>
    </citation>
    <scope>NUCLEOTIDE SEQUENCE [LARGE SCALE GENOMIC DNA]</scope>
    <source>
        <strain evidence="6 7">DSM 27026</strain>
    </source>
</reference>
<evidence type="ECO:0000256" key="2">
    <source>
        <dbReference type="ARBA" id="ARBA00023136"/>
    </source>
</evidence>
<keyword evidence="3" id="KW-0998">Cell outer membrane</keyword>
<dbReference type="InterPro" id="IPR037873">
    <property type="entry name" value="BamE-like"/>
</dbReference>
<name>A0A840VJK0_9PROT</name>
<dbReference type="AlphaFoldDB" id="A0A840VJK0"/>